<feature type="transmembrane region" description="Helical" evidence="1">
    <location>
        <begin position="333"/>
        <end position="356"/>
    </location>
</feature>
<keyword evidence="1" id="KW-0812">Transmembrane</keyword>
<keyword evidence="1" id="KW-0472">Membrane</keyword>
<reference evidence="4" key="1">
    <citation type="journal article" date="2019" name="Int. J. Syst. Evol. Microbiol.">
        <title>The Global Catalogue of Microorganisms (GCM) 10K type strain sequencing project: providing services to taxonomists for standard genome sequencing and annotation.</title>
        <authorList>
            <consortium name="The Broad Institute Genomics Platform"/>
            <consortium name="The Broad Institute Genome Sequencing Center for Infectious Disease"/>
            <person name="Wu L."/>
            <person name="Ma J."/>
        </authorList>
    </citation>
    <scope>NUCLEOTIDE SEQUENCE [LARGE SCALE GENOMIC DNA]</scope>
    <source>
        <strain evidence="4">CGMCC 1.15474</strain>
    </source>
</reference>
<evidence type="ECO:0000313" key="3">
    <source>
        <dbReference type="EMBL" id="MFD2214427.1"/>
    </source>
</evidence>
<organism evidence="3 4">
    <name type="scientific">Metabacillus endolithicus</name>
    <dbReference type="NCBI Taxonomy" id="1535204"/>
    <lineage>
        <taxon>Bacteria</taxon>
        <taxon>Bacillati</taxon>
        <taxon>Bacillota</taxon>
        <taxon>Bacilli</taxon>
        <taxon>Bacillales</taxon>
        <taxon>Bacillaceae</taxon>
        <taxon>Metabacillus</taxon>
    </lineage>
</organism>
<keyword evidence="1" id="KW-1133">Transmembrane helix</keyword>
<feature type="transmembrane region" description="Helical" evidence="1">
    <location>
        <begin position="109"/>
        <end position="124"/>
    </location>
</feature>
<dbReference type="InterPro" id="IPR007349">
    <property type="entry name" value="DUF418"/>
</dbReference>
<feature type="transmembrane region" description="Helical" evidence="1">
    <location>
        <begin position="304"/>
        <end position="321"/>
    </location>
</feature>
<feature type="transmembrane region" description="Helical" evidence="1">
    <location>
        <begin position="86"/>
        <end position="103"/>
    </location>
</feature>
<sequence length="387" mass="45915">MTNRFKLIDSLRGLALFGILLVNMKSFQSPEFIDTMFNKASYKNDFDQGLYYFLQLFIQMKFYPIFSFLFGLSFYLFMIKSTLSRFVSRTLFLFLIGIIHLIFIWYGDILHVYAITSVFLLFFRKVSSKKVVIWSICLLFAYHLFLFASIFVPASTIPTANQSRIALEYIHMYKEAPYFEWVLFRFNIEVLPILQQLPIVMIPVLGWFLLGLYAGKEKLYERTHRNIVRINKWWKISLFLSLITVCLNGLAIFKNLDDSITYFLTSLSGLFLAIFYITAIYLLRSRDIFKKILSPFQYVGRMSLTNYLAQSIMVISFFRFFHMYNTLTLTEGLLISVALFVIQLGISYIWLSYFYYGPVEWIWRSFTYQKISPFFINKESHKLKIQK</sequence>
<dbReference type="Proteomes" id="UP001597318">
    <property type="component" value="Unassembled WGS sequence"/>
</dbReference>
<proteinExistence type="predicted"/>
<feature type="domain" description="DUF418" evidence="2">
    <location>
        <begin position="215"/>
        <end position="369"/>
    </location>
</feature>
<feature type="transmembrane region" description="Helical" evidence="1">
    <location>
        <begin position="50"/>
        <end position="79"/>
    </location>
</feature>
<dbReference type="PANTHER" id="PTHR30590">
    <property type="entry name" value="INNER MEMBRANE PROTEIN"/>
    <property type="match status" value="1"/>
</dbReference>
<evidence type="ECO:0000256" key="1">
    <source>
        <dbReference type="SAM" id="Phobius"/>
    </source>
</evidence>
<accession>A0ABW5BWK6</accession>
<protein>
    <submittedName>
        <fullName evidence="3">DUF418 domain-containing protein</fullName>
    </submittedName>
</protein>
<feature type="transmembrane region" description="Helical" evidence="1">
    <location>
        <begin position="233"/>
        <end position="253"/>
    </location>
</feature>
<feature type="transmembrane region" description="Helical" evidence="1">
    <location>
        <begin position="131"/>
        <end position="152"/>
    </location>
</feature>
<dbReference type="RefSeq" id="WP_247343734.1">
    <property type="nucleotide sequence ID" value="NZ_CP095550.1"/>
</dbReference>
<evidence type="ECO:0000313" key="4">
    <source>
        <dbReference type="Proteomes" id="UP001597318"/>
    </source>
</evidence>
<comment type="caution">
    <text evidence="3">The sequence shown here is derived from an EMBL/GenBank/DDBJ whole genome shotgun (WGS) entry which is preliminary data.</text>
</comment>
<evidence type="ECO:0000259" key="2">
    <source>
        <dbReference type="Pfam" id="PF04235"/>
    </source>
</evidence>
<keyword evidence="4" id="KW-1185">Reference proteome</keyword>
<feature type="transmembrane region" description="Helical" evidence="1">
    <location>
        <begin position="193"/>
        <end position="213"/>
    </location>
</feature>
<dbReference type="PANTHER" id="PTHR30590:SF3">
    <property type="entry name" value="HYPOTHETICAL MEMBRANE SPANNING PROTEIN"/>
    <property type="match status" value="1"/>
</dbReference>
<dbReference type="Pfam" id="PF04235">
    <property type="entry name" value="DUF418"/>
    <property type="match status" value="1"/>
</dbReference>
<gene>
    <name evidence="3" type="ORF">ACFSKK_12110</name>
</gene>
<feature type="transmembrane region" description="Helical" evidence="1">
    <location>
        <begin position="259"/>
        <end position="283"/>
    </location>
</feature>
<name>A0ABW5BWK6_9BACI</name>
<dbReference type="EMBL" id="JBHUIK010000002">
    <property type="protein sequence ID" value="MFD2214427.1"/>
    <property type="molecule type" value="Genomic_DNA"/>
</dbReference>
<dbReference type="InterPro" id="IPR052529">
    <property type="entry name" value="Bact_Transport_Assoc"/>
</dbReference>